<protein>
    <submittedName>
        <fullName evidence="1">Uncharacterized protein</fullName>
    </submittedName>
</protein>
<proteinExistence type="predicted"/>
<dbReference type="EMBL" id="CM042018">
    <property type="protein sequence ID" value="KAI3827686.1"/>
    <property type="molecule type" value="Genomic_DNA"/>
</dbReference>
<evidence type="ECO:0000313" key="1">
    <source>
        <dbReference type="EMBL" id="KAI3827686.1"/>
    </source>
</evidence>
<reference evidence="1 2" key="2">
    <citation type="journal article" date="2022" name="Mol. Ecol. Resour.">
        <title>The genomes of chicory, endive, great burdock and yacon provide insights into Asteraceae paleo-polyploidization history and plant inulin production.</title>
        <authorList>
            <person name="Fan W."/>
            <person name="Wang S."/>
            <person name="Wang H."/>
            <person name="Wang A."/>
            <person name="Jiang F."/>
            <person name="Liu H."/>
            <person name="Zhao H."/>
            <person name="Xu D."/>
            <person name="Zhang Y."/>
        </authorList>
    </citation>
    <scope>NUCLEOTIDE SEQUENCE [LARGE SCALE GENOMIC DNA]</scope>
    <source>
        <strain evidence="2">cv. Yunnan</strain>
        <tissue evidence="1">Leaves</tissue>
    </source>
</reference>
<comment type="caution">
    <text evidence="1">The sequence shown here is derived from an EMBL/GenBank/DDBJ whole genome shotgun (WGS) entry which is preliminary data.</text>
</comment>
<keyword evidence="2" id="KW-1185">Reference proteome</keyword>
<dbReference type="Proteomes" id="UP001056120">
    <property type="component" value="Linkage Group LG01"/>
</dbReference>
<evidence type="ECO:0000313" key="2">
    <source>
        <dbReference type="Proteomes" id="UP001056120"/>
    </source>
</evidence>
<organism evidence="1 2">
    <name type="scientific">Smallanthus sonchifolius</name>
    <dbReference type="NCBI Taxonomy" id="185202"/>
    <lineage>
        <taxon>Eukaryota</taxon>
        <taxon>Viridiplantae</taxon>
        <taxon>Streptophyta</taxon>
        <taxon>Embryophyta</taxon>
        <taxon>Tracheophyta</taxon>
        <taxon>Spermatophyta</taxon>
        <taxon>Magnoliopsida</taxon>
        <taxon>eudicotyledons</taxon>
        <taxon>Gunneridae</taxon>
        <taxon>Pentapetalae</taxon>
        <taxon>asterids</taxon>
        <taxon>campanulids</taxon>
        <taxon>Asterales</taxon>
        <taxon>Asteraceae</taxon>
        <taxon>Asteroideae</taxon>
        <taxon>Heliantheae alliance</taxon>
        <taxon>Millerieae</taxon>
        <taxon>Smallanthus</taxon>
    </lineage>
</organism>
<gene>
    <name evidence="1" type="ORF">L1987_01769</name>
</gene>
<sequence length="137" mass="15414">MAVHGPEQHVDCKLLDASICKVKGESNISFICSRYNRAHELIFGATEYPTAIDIWSGGCVLAELLLGQDPALQQELKQYLISRGISNSLTTFLLHIHSKEQDQYIKWLQKLEAMAREGLLKCKELDLSECDGNFFPS</sequence>
<reference evidence="2" key="1">
    <citation type="journal article" date="2022" name="Mol. Ecol. Resour.">
        <title>The genomes of chicory, endive, great burdock and yacon provide insights into Asteraceae palaeo-polyploidization history and plant inulin production.</title>
        <authorList>
            <person name="Fan W."/>
            <person name="Wang S."/>
            <person name="Wang H."/>
            <person name="Wang A."/>
            <person name="Jiang F."/>
            <person name="Liu H."/>
            <person name="Zhao H."/>
            <person name="Xu D."/>
            <person name="Zhang Y."/>
        </authorList>
    </citation>
    <scope>NUCLEOTIDE SEQUENCE [LARGE SCALE GENOMIC DNA]</scope>
    <source>
        <strain evidence="2">cv. Yunnan</strain>
    </source>
</reference>
<name>A0ACB9K5W0_9ASTR</name>
<accession>A0ACB9K5W0</accession>